<evidence type="ECO:0000256" key="1">
    <source>
        <dbReference type="SAM" id="MobiDB-lite"/>
    </source>
</evidence>
<evidence type="ECO:0000313" key="2">
    <source>
        <dbReference type="Ensembl" id="ENSNPEP00000009768.1"/>
    </source>
</evidence>
<reference evidence="2" key="2">
    <citation type="submission" date="2025-09" db="UniProtKB">
        <authorList>
            <consortium name="Ensembl"/>
        </authorList>
    </citation>
    <scope>IDENTIFICATION</scope>
</reference>
<dbReference type="GO" id="GO:0007288">
    <property type="term" value="P:sperm axoneme assembly"/>
    <property type="evidence" value="ECO:0007669"/>
    <property type="project" value="TreeGrafter"/>
</dbReference>
<dbReference type="PANTHER" id="PTHR21356:SF1">
    <property type="entry name" value="ARMADILLO REPEAT-CONTAINING PROTEIN 2"/>
    <property type="match status" value="1"/>
</dbReference>
<proteinExistence type="predicted"/>
<accession>A0A8C6Z7U1</accession>
<dbReference type="Proteomes" id="UP000694420">
    <property type="component" value="Unplaced"/>
</dbReference>
<feature type="region of interest" description="Disordered" evidence="1">
    <location>
        <begin position="1"/>
        <end position="68"/>
    </location>
</feature>
<dbReference type="InterPro" id="IPR038905">
    <property type="entry name" value="ARMC2"/>
</dbReference>
<dbReference type="Ensembl" id="ENSNPET00000010009.1">
    <property type="protein sequence ID" value="ENSNPEP00000009768.1"/>
    <property type="gene ID" value="ENSNPEG00000007321.1"/>
</dbReference>
<sequence length="239" mass="27052">MQAFKNKSVEKPEPFYRLSMPRQKSSSEIINEARSVLRTLRTRRPFTPTEDQRKLFGSGSSRTPENRPPSVFSLHASSFDLAESRPVSGIRLSPLDHKPQLIYSAKDEDSSISFSKTPVDPEEVRRVSNARADLFQRTSRENSLHGKIFPSDQSKNAFTDVTAKSIFLVHTPFNSGKSQLIYNEHISKSEGEDILKGTAGNFLFQLRGERSVMLEYGNCVTLAQPFRSCLFQQVSIYLD</sequence>
<evidence type="ECO:0000313" key="3">
    <source>
        <dbReference type="Proteomes" id="UP000694420"/>
    </source>
</evidence>
<reference evidence="2" key="1">
    <citation type="submission" date="2025-08" db="UniProtKB">
        <authorList>
            <consortium name="Ensembl"/>
        </authorList>
    </citation>
    <scope>IDENTIFICATION</scope>
</reference>
<protein>
    <recommendedName>
        <fullName evidence="4">Armadillo repeat-containing protein 2</fullName>
    </recommendedName>
</protein>
<evidence type="ECO:0008006" key="4">
    <source>
        <dbReference type="Google" id="ProtNLM"/>
    </source>
</evidence>
<dbReference type="PANTHER" id="PTHR21356">
    <property type="entry name" value="ARMADILLO REPEAT CONTAINING 2"/>
    <property type="match status" value="1"/>
</dbReference>
<keyword evidence="3" id="KW-1185">Reference proteome</keyword>
<organism evidence="2 3">
    <name type="scientific">Nothoprocta perdicaria</name>
    <name type="common">Chilean tinamou</name>
    <name type="synonym">Crypturus perdicarius</name>
    <dbReference type="NCBI Taxonomy" id="30464"/>
    <lineage>
        <taxon>Eukaryota</taxon>
        <taxon>Metazoa</taxon>
        <taxon>Chordata</taxon>
        <taxon>Craniata</taxon>
        <taxon>Vertebrata</taxon>
        <taxon>Euteleostomi</taxon>
        <taxon>Archelosauria</taxon>
        <taxon>Archosauria</taxon>
        <taxon>Dinosauria</taxon>
        <taxon>Saurischia</taxon>
        <taxon>Theropoda</taxon>
        <taxon>Coelurosauria</taxon>
        <taxon>Aves</taxon>
        <taxon>Palaeognathae</taxon>
        <taxon>Tinamiformes</taxon>
        <taxon>Tinamidae</taxon>
        <taxon>Nothoprocta</taxon>
    </lineage>
</organism>
<name>A0A8C6Z7U1_NOTPE</name>
<dbReference type="AlphaFoldDB" id="A0A8C6Z7U1"/>